<evidence type="ECO:0000313" key="1">
    <source>
        <dbReference type="EMBL" id="KJZ72133.1"/>
    </source>
</evidence>
<keyword evidence="2" id="KW-1185">Reference proteome</keyword>
<reference evidence="1 2" key="1">
    <citation type="journal article" date="2014" name="Genome Biol. Evol.">
        <title>Comparative genomics and transcriptomics analyses reveal divergent lifestyle features of nematode endoparasitic fungus Hirsutella minnesotensis.</title>
        <authorList>
            <person name="Lai Y."/>
            <person name="Liu K."/>
            <person name="Zhang X."/>
            <person name="Zhang X."/>
            <person name="Li K."/>
            <person name="Wang N."/>
            <person name="Shu C."/>
            <person name="Wu Y."/>
            <person name="Wang C."/>
            <person name="Bushley K.E."/>
            <person name="Xiang M."/>
            <person name="Liu X."/>
        </authorList>
    </citation>
    <scope>NUCLEOTIDE SEQUENCE [LARGE SCALE GENOMIC DNA]</scope>
    <source>
        <strain evidence="1 2">3608</strain>
    </source>
</reference>
<dbReference type="GO" id="GO:0005509">
    <property type="term" value="F:calcium ion binding"/>
    <property type="evidence" value="ECO:0007669"/>
    <property type="project" value="InterPro"/>
</dbReference>
<sequence>MKIAKVLSSGLAGVVDGEGWETRTRCSPRYPPLRLEAARLSTLSGNDLGVLVVGDTNRDGRVDEADLPGKETWTRQSGALFLAGITDTSRRCYQQINEAKPDHGFDLCHRASLREGVELGIEARDVRRPGGWHGRVALEIIVQDEGRTIRDAVELRVAPVLLHHHGQAAEQLFTKSEDMEVFLG</sequence>
<dbReference type="GO" id="GO:0005737">
    <property type="term" value="C:cytoplasm"/>
    <property type="evidence" value="ECO:0007669"/>
    <property type="project" value="InterPro"/>
</dbReference>
<accession>A0A0F7ZSX7</accession>
<proteinExistence type="predicted"/>
<dbReference type="EMBL" id="KQ030552">
    <property type="protein sequence ID" value="KJZ72133.1"/>
    <property type="molecule type" value="Genomic_DNA"/>
</dbReference>
<dbReference type="InterPro" id="IPR036556">
    <property type="entry name" value="PAD_central_sf"/>
</dbReference>
<evidence type="ECO:0000313" key="2">
    <source>
        <dbReference type="Proteomes" id="UP000054481"/>
    </source>
</evidence>
<dbReference type="SUPFAM" id="SSF110083">
    <property type="entry name" value="Peptidylarginine deiminase Pad4, middle domain"/>
    <property type="match status" value="1"/>
</dbReference>
<dbReference type="OrthoDB" id="5102063at2759"/>
<dbReference type="AlphaFoldDB" id="A0A0F7ZSX7"/>
<organism evidence="1 2">
    <name type="scientific">Hirsutella minnesotensis 3608</name>
    <dbReference type="NCBI Taxonomy" id="1043627"/>
    <lineage>
        <taxon>Eukaryota</taxon>
        <taxon>Fungi</taxon>
        <taxon>Dikarya</taxon>
        <taxon>Ascomycota</taxon>
        <taxon>Pezizomycotina</taxon>
        <taxon>Sordariomycetes</taxon>
        <taxon>Hypocreomycetidae</taxon>
        <taxon>Hypocreales</taxon>
        <taxon>Ophiocordycipitaceae</taxon>
        <taxon>Hirsutella</taxon>
    </lineage>
</organism>
<gene>
    <name evidence="1" type="ORF">HIM_08506</name>
</gene>
<dbReference type="Proteomes" id="UP000054481">
    <property type="component" value="Unassembled WGS sequence"/>
</dbReference>
<name>A0A0F7ZSX7_9HYPO</name>
<protein>
    <submittedName>
        <fullName evidence="1">Uncharacterized protein</fullName>
    </submittedName>
</protein>